<sequence>MASFDKLNLSIVDEAFGPSADLYQDVLHVPSNASARMIQRAYFDRRNELFRILSDLDQYGESNEPTTEAKLLRAERKMDAVVTAGRILGDSVKRSQYDDMLMDRLNEGAFQSRIVKSPQLSGEYPRFDSVSTKELTAQISWRQDPWRRLRSLELQTNVVASVRHEDTTVGKPQAPRARTLVQLSQPRRVVSPEKDHSTVSEYAYDSGDDDQNATVQSEYTDVTLMSTNRRDKDLVSCIKNEVMGCFDDHIFEGLLVRDLIRQCRGVPSSECFQVLNVFTLQDADIMAVTRRIDKAKTQMDIGL</sequence>
<dbReference type="PaxDb" id="2850-Phatr49344"/>
<organism evidence="1 2">
    <name type="scientific">Phaeodactylum tricornutum (strain CCAP 1055/1)</name>
    <dbReference type="NCBI Taxonomy" id="556484"/>
    <lineage>
        <taxon>Eukaryota</taxon>
        <taxon>Sar</taxon>
        <taxon>Stramenopiles</taxon>
        <taxon>Ochrophyta</taxon>
        <taxon>Bacillariophyta</taxon>
        <taxon>Bacillariophyceae</taxon>
        <taxon>Bacillariophycidae</taxon>
        <taxon>Naviculales</taxon>
        <taxon>Phaeodactylaceae</taxon>
        <taxon>Phaeodactylum</taxon>
    </lineage>
</organism>
<reference evidence="2" key="2">
    <citation type="submission" date="2008-08" db="EMBL/GenBank/DDBJ databases">
        <authorList>
            <consortium name="Diatom Consortium"/>
            <person name="Grigoriev I."/>
            <person name="Grimwood J."/>
            <person name="Kuo A."/>
            <person name="Otillar R.P."/>
            <person name="Salamov A."/>
            <person name="Detter J.C."/>
            <person name="Lindquist E."/>
            <person name="Shapiro H."/>
            <person name="Lucas S."/>
            <person name="Glavina del Rio T."/>
            <person name="Pitluck S."/>
            <person name="Rokhsar D."/>
            <person name="Bowler C."/>
        </authorList>
    </citation>
    <scope>GENOME REANNOTATION</scope>
    <source>
        <strain evidence="2">CCAP 1055/1</strain>
    </source>
</reference>
<evidence type="ECO:0008006" key="3">
    <source>
        <dbReference type="Google" id="ProtNLM"/>
    </source>
</evidence>
<reference evidence="1 2" key="1">
    <citation type="journal article" date="2008" name="Nature">
        <title>The Phaeodactylum genome reveals the evolutionary history of diatom genomes.</title>
        <authorList>
            <person name="Bowler C."/>
            <person name="Allen A.E."/>
            <person name="Badger J.H."/>
            <person name="Grimwood J."/>
            <person name="Jabbari K."/>
            <person name="Kuo A."/>
            <person name="Maheswari U."/>
            <person name="Martens C."/>
            <person name="Maumus F."/>
            <person name="Otillar R.P."/>
            <person name="Rayko E."/>
            <person name="Salamov A."/>
            <person name="Vandepoele K."/>
            <person name="Beszteri B."/>
            <person name="Gruber A."/>
            <person name="Heijde M."/>
            <person name="Katinka M."/>
            <person name="Mock T."/>
            <person name="Valentin K."/>
            <person name="Verret F."/>
            <person name="Berges J.A."/>
            <person name="Brownlee C."/>
            <person name="Cadoret J.P."/>
            <person name="Chiovitti A."/>
            <person name="Choi C.J."/>
            <person name="Coesel S."/>
            <person name="De Martino A."/>
            <person name="Detter J.C."/>
            <person name="Durkin C."/>
            <person name="Falciatore A."/>
            <person name="Fournet J."/>
            <person name="Haruta M."/>
            <person name="Huysman M.J."/>
            <person name="Jenkins B.D."/>
            <person name="Jiroutova K."/>
            <person name="Jorgensen R.E."/>
            <person name="Joubert Y."/>
            <person name="Kaplan A."/>
            <person name="Kroger N."/>
            <person name="Kroth P.G."/>
            <person name="La Roche J."/>
            <person name="Lindquist E."/>
            <person name="Lommer M."/>
            <person name="Martin-Jezequel V."/>
            <person name="Lopez P.J."/>
            <person name="Lucas S."/>
            <person name="Mangogna M."/>
            <person name="McGinnis K."/>
            <person name="Medlin L.K."/>
            <person name="Montsant A."/>
            <person name="Oudot-Le Secq M.P."/>
            <person name="Napoli C."/>
            <person name="Obornik M."/>
            <person name="Parker M.S."/>
            <person name="Petit J.L."/>
            <person name="Porcel B.M."/>
            <person name="Poulsen N."/>
            <person name="Robison M."/>
            <person name="Rychlewski L."/>
            <person name="Rynearson T.A."/>
            <person name="Schmutz J."/>
            <person name="Shapiro H."/>
            <person name="Siaut M."/>
            <person name="Stanley M."/>
            <person name="Sussman M.R."/>
            <person name="Taylor A.R."/>
            <person name="Vardi A."/>
            <person name="von Dassow P."/>
            <person name="Vyverman W."/>
            <person name="Willis A."/>
            <person name="Wyrwicz L.S."/>
            <person name="Rokhsar D.S."/>
            <person name="Weissenbach J."/>
            <person name="Armbrust E.V."/>
            <person name="Green B.R."/>
            <person name="Van de Peer Y."/>
            <person name="Grigoriev I.V."/>
        </authorList>
    </citation>
    <scope>NUCLEOTIDE SEQUENCE [LARGE SCALE GENOMIC DNA]</scope>
    <source>
        <strain evidence="1 2">CCAP 1055/1</strain>
    </source>
</reference>
<dbReference type="InterPro" id="IPR036869">
    <property type="entry name" value="J_dom_sf"/>
</dbReference>
<gene>
    <name evidence="1" type="ORF">PHATRDRAFT_49344</name>
</gene>
<dbReference type="HOGENOM" id="CLU_919693_0_0_1"/>
<dbReference type="KEGG" id="pti:PHATRDRAFT_49344"/>
<keyword evidence="2" id="KW-1185">Reference proteome</keyword>
<dbReference type="InParanoid" id="B7GAA4"/>
<dbReference type="Gene3D" id="1.10.287.110">
    <property type="entry name" value="DnaJ domain"/>
    <property type="match status" value="1"/>
</dbReference>
<evidence type="ECO:0000313" key="2">
    <source>
        <dbReference type="Proteomes" id="UP000000759"/>
    </source>
</evidence>
<dbReference type="AlphaFoldDB" id="B7GAA4"/>
<dbReference type="EMBL" id="CM000623">
    <property type="protein sequence ID" value="EEC44578.1"/>
    <property type="molecule type" value="Genomic_DNA"/>
</dbReference>
<dbReference type="OrthoDB" id="49237at2759"/>
<protein>
    <recommendedName>
        <fullName evidence="3">J domain-containing protein</fullName>
    </recommendedName>
</protein>
<proteinExistence type="predicted"/>
<dbReference type="RefSeq" id="XP_002183909.1">
    <property type="nucleotide sequence ID" value="XM_002183873.1"/>
</dbReference>
<dbReference type="Proteomes" id="UP000000759">
    <property type="component" value="Chromosome 21"/>
</dbReference>
<accession>B7GAA4</accession>
<dbReference type="GeneID" id="7195601"/>
<name>B7GAA4_PHATC</name>
<evidence type="ECO:0000313" key="1">
    <source>
        <dbReference type="EMBL" id="EEC44578.1"/>
    </source>
</evidence>
<dbReference type="STRING" id="556484.B7GAA4"/>